<dbReference type="OrthoDB" id="9798846at2"/>
<dbReference type="InterPro" id="IPR012373">
    <property type="entry name" value="Ferrdict_sens_TM"/>
</dbReference>
<evidence type="ECO:0000313" key="3">
    <source>
        <dbReference type="EMBL" id="ATQ44058.1"/>
    </source>
</evidence>
<dbReference type="InterPro" id="IPR006860">
    <property type="entry name" value="FecR"/>
</dbReference>
<dbReference type="GO" id="GO:0016989">
    <property type="term" value="F:sigma factor antagonist activity"/>
    <property type="evidence" value="ECO:0007669"/>
    <property type="project" value="TreeGrafter"/>
</dbReference>
<dbReference type="PANTHER" id="PTHR30273">
    <property type="entry name" value="PERIPLASMIC SIGNAL SENSOR AND SIGMA FACTOR ACTIVATOR FECR-RELATED"/>
    <property type="match status" value="1"/>
</dbReference>
<proteinExistence type="predicted"/>
<sequence length="347" mass="37244">MSGLDDLDAPGAQGAAAWCLLLAERLLSAEEQARFEAWLAADPAHAAQFDDAVMLWRAVGEQASEPEMIVLRGAALDSLRRANRMRWARDWGRRPRIAGAIAAVLVAAVALGVWQVNAPRVYETDIGERQVAVLSDGSKLSLDADTRVKVRYAGDRRALTLVRGRALFSVAKDPKRPFTVAADGKVVRATGTEFSVERLGGQVRVILYEGRVAVLADQVRGAPQPVRLGLERKPAEQALRPGGELVLSAGEPAALIANADMGRSLAWEGGQLVFSDEPLSRAVERMNRYADQPIALADAEVGGVLINGVFTAGDTEAFVEGVTAVFPVRARHGPDGVTLAYYRSSTR</sequence>
<dbReference type="InterPro" id="IPR032623">
    <property type="entry name" value="FecR_N"/>
</dbReference>
<dbReference type="Gene3D" id="2.60.120.1440">
    <property type="match status" value="1"/>
</dbReference>
<dbReference type="KEGG" id="cmb:CSW64_17515"/>
<evidence type="ECO:0000259" key="2">
    <source>
        <dbReference type="Pfam" id="PF16220"/>
    </source>
</evidence>
<dbReference type="Pfam" id="PF16220">
    <property type="entry name" value="DUF4880"/>
    <property type="match status" value="1"/>
</dbReference>
<dbReference type="RefSeq" id="WP_099623306.1">
    <property type="nucleotide sequence ID" value="NZ_CP024201.1"/>
</dbReference>
<protein>
    <submittedName>
        <fullName evidence="3">Iron dicitrate transport regulator FecR</fullName>
    </submittedName>
</protein>
<feature type="domain" description="FecR N-terminal" evidence="2">
    <location>
        <begin position="15"/>
        <end position="53"/>
    </location>
</feature>
<reference evidence="3 4" key="1">
    <citation type="submission" date="2017-10" db="EMBL/GenBank/DDBJ databases">
        <title>Genome sequence of Caulobacter mirabilis FWC38.</title>
        <authorList>
            <person name="Fiebig A."/>
            <person name="Crosson S."/>
        </authorList>
    </citation>
    <scope>NUCLEOTIDE SEQUENCE [LARGE SCALE GENOMIC DNA]</scope>
    <source>
        <strain evidence="3 4">FWC 38</strain>
    </source>
</reference>
<feature type="domain" description="FecR protein" evidence="1">
    <location>
        <begin position="121"/>
        <end position="212"/>
    </location>
</feature>
<evidence type="ECO:0000313" key="4">
    <source>
        <dbReference type="Proteomes" id="UP000228945"/>
    </source>
</evidence>
<keyword evidence="4" id="KW-1185">Reference proteome</keyword>
<gene>
    <name evidence="3" type="ORF">CSW64_17515</name>
</gene>
<dbReference type="EMBL" id="CP024201">
    <property type="protein sequence ID" value="ATQ44058.1"/>
    <property type="molecule type" value="Genomic_DNA"/>
</dbReference>
<dbReference type="PIRSF" id="PIRSF018266">
    <property type="entry name" value="FecR"/>
    <property type="match status" value="1"/>
</dbReference>
<dbReference type="AlphaFoldDB" id="A0A2D2B1D9"/>
<dbReference type="Pfam" id="PF04773">
    <property type="entry name" value="FecR"/>
    <property type="match status" value="1"/>
</dbReference>
<name>A0A2D2B1D9_9CAUL</name>
<dbReference type="Proteomes" id="UP000228945">
    <property type="component" value="Chromosome"/>
</dbReference>
<organism evidence="3 4">
    <name type="scientific">Caulobacter mirabilis</name>
    <dbReference type="NCBI Taxonomy" id="69666"/>
    <lineage>
        <taxon>Bacteria</taxon>
        <taxon>Pseudomonadati</taxon>
        <taxon>Pseudomonadota</taxon>
        <taxon>Alphaproteobacteria</taxon>
        <taxon>Caulobacterales</taxon>
        <taxon>Caulobacteraceae</taxon>
        <taxon>Caulobacter</taxon>
    </lineage>
</organism>
<accession>A0A2D2B1D9</accession>
<dbReference type="PANTHER" id="PTHR30273:SF2">
    <property type="entry name" value="PROTEIN FECR"/>
    <property type="match status" value="1"/>
</dbReference>
<evidence type="ECO:0000259" key="1">
    <source>
        <dbReference type="Pfam" id="PF04773"/>
    </source>
</evidence>